<dbReference type="InterPro" id="IPR051185">
    <property type="entry name" value="ASPM"/>
</dbReference>
<dbReference type="InterPro" id="IPR016024">
    <property type="entry name" value="ARM-type_fold"/>
</dbReference>
<dbReference type="CDD" id="cd23767">
    <property type="entry name" value="IQCD"/>
    <property type="match status" value="1"/>
</dbReference>
<evidence type="ECO:0000256" key="2">
    <source>
        <dbReference type="ARBA" id="ARBA00004496"/>
    </source>
</evidence>
<dbReference type="GO" id="GO:0000922">
    <property type="term" value="C:spindle pole"/>
    <property type="evidence" value="ECO:0007669"/>
    <property type="project" value="TreeGrafter"/>
</dbReference>
<feature type="domain" description="Calponin-homology (CH)" evidence="12">
    <location>
        <begin position="573"/>
        <end position="709"/>
    </location>
</feature>
<dbReference type="GO" id="GO:0005634">
    <property type="term" value="C:nucleus"/>
    <property type="evidence" value="ECO:0007669"/>
    <property type="project" value="UniProtKB-SubCell"/>
</dbReference>
<dbReference type="SMART" id="SM00033">
    <property type="entry name" value="CH"/>
    <property type="match status" value="2"/>
</dbReference>
<dbReference type="GO" id="GO:0051301">
    <property type="term" value="P:cell division"/>
    <property type="evidence" value="ECO:0007669"/>
    <property type="project" value="UniProtKB-KW"/>
</dbReference>
<organism evidence="13 14">
    <name type="scientific">Pocillopora meandrina</name>
    <dbReference type="NCBI Taxonomy" id="46732"/>
    <lineage>
        <taxon>Eukaryota</taxon>
        <taxon>Metazoa</taxon>
        <taxon>Cnidaria</taxon>
        <taxon>Anthozoa</taxon>
        <taxon>Hexacorallia</taxon>
        <taxon>Scleractinia</taxon>
        <taxon>Astrocoeniina</taxon>
        <taxon>Pocilloporidae</taxon>
        <taxon>Pocillopora</taxon>
    </lineage>
</organism>
<keyword evidence="3" id="KW-0963">Cytoplasm</keyword>
<dbReference type="InterPro" id="IPR031549">
    <property type="entry name" value="ASH"/>
</dbReference>
<evidence type="ECO:0000256" key="4">
    <source>
        <dbReference type="ARBA" id="ARBA00022553"/>
    </source>
</evidence>
<dbReference type="PROSITE" id="PS50096">
    <property type="entry name" value="IQ"/>
    <property type="match status" value="36"/>
</dbReference>
<protein>
    <recommendedName>
        <fullName evidence="12">Calponin-homology (CH) domain-containing protein</fullName>
    </recommendedName>
</protein>
<dbReference type="FunFam" id="1.10.418.10:FF:000051">
    <property type="entry name" value="Abnormal spindle-like microcephaly-associated protein homolog"/>
    <property type="match status" value="1"/>
</dbReference>
<dbReference type="GO" id="GO:0000278">
    <property type="term" value="P:mitotic cell cycle"/>
    <property type="evidence" value="ECO:0007669"/>
    <property type="project" value="TreeGrafter"/>
</dbReference>
<name>A0AAU9VS42_9CNID</name>
<dbReference type="InterPro" id="IPR036872">
    <property type="entry name" value="CH_dom_sf"/>
</dbReference>
<evidence type="ECO:0000313" key="14">
    <source>
        <dbReference type="Proteomes" id="UP001159428"/>
    </source>
</evidence>
<dbReference type="GO" id="GO:0005737">
    <property type="term" value="C:cytoplasm"/>
    <property type="evidence" value="ECO:0007669"/>
    <property type="project" value="UniProtKB-SubCell"/>
</dbReference>
<dbReference type="SMART" id="SM00015">
    <property type="entry name" value="IQ"/>
    <property type="match status" value="53"/>
</dbReference>
<dbReference type="GO" id="GO:0007051">
    <property type="term" value="P:spindle organization"/>
    <property type="evidence" value="ECO:0007669"/>
    <property type="project" value="TreeGrafter"/>
</dbReference>
<dbReference type="PANTHER" id="PTHR22706:SF1">
    <property type="entry name" value="ASSEMBLY FACTOR FOR SPINDLE MICROTUBULES"/>
    <property type="match status" value="1"/>
</dbReference>
<keyword evidence="14" id="KW-1185">Reference proteome</keyword>
<dbReference type="PANTHER" id="PTHR22706">
    <property type="entry name" value="ASSEMBLY FACTOR FOR SPINDLE MICROTUBULES"/>
    <property type="match status" value="1"/>
</dbReference>
<evidence type="ECO:0000256" key="7">
    <source>
        <dbReference type="ARBA" id="ARBA00022776"/>
    </source>
</evidence>
<comment type="subcellular location">
    <subcellularLocation>
        <location evidence="2">Cytoplasm</location>
    </subcellularLocation>
    <subcellularLocation>
        <location evidence="1">Nucleus</location>
    </subcellularLocation>
</comment>
<keyword evidence="7" id="KW-0498">Mitosis</keyword>
<feature type="domain" description="Calponin-homology (CH)" evidence="12">
    <location>
        <begin position="764"/>
        <end position="913"/>
    </location>
</feature>
<dbReference type="Pfam" id="PF00307">
    <property type="entry name" value="CH"/>
    <property type="match status" value="1"/>
</dbReference>
<evidence type="ECO:0000259" key="12">
    <source>
        <dbReference type="PROSITE" id="PS50021"/>
    </source>
</evidence>
<keyword evidence="10" id="KW-0539">Nucleus</keyword>
<dbReference type="GO" id="GO:0005516">
    <property type="term" value="F:calmodulin binding"/>
    <property type="evidence" value="ECO:0007669"/>
    <property type="project" value="UniProtKB-KW"/>
</dbReference>
<dbReference type="GO" id="GO:0051295">
    <property type="term" value="P:establishment of meiotic spindle localization"/>
    <property type="evidence" value="ECO:0007669"/>
    <property type="project" value="TreeGrafter"/>
</dbReference>
<keyword evidence="4" id="KW-0597">Phosphoprotein</keyword>
<proteinExistence type="predicted"/>
<dbReference type="CDD" id="cd21223">
    <property type="entry name" value="CH_ASPM_rpt1"/>
    <property type="match status" value="1"/>
</dbReference>
<keyword evidence="6" id="KW-0677">Repeat</keyword>
<keyword evidence="11" id="KW-0131">Cell cycle</keyword>
<dbReference type="EMBL" id="CALNXJ010000004">
    <property type="protein sequence ID" value="CAH3037825.1"/>
    <property type="molecule type" value="Genomic_DNA"/>
</dbReference>
<sequence length="2733" mass="318258">MLNPSLTPVKENCPQLLLNKVHSKRAQWYSPCKNFPKLPLSPEPDPPTLKLTHFAAVPKISFGTVKVGGSKTEPFVVQNPHPLSQTLVIEKFPKDRGFTLDLNGNGMAEDSQGNCISIPANEEIFLSIKWEPRESGSCREVILFKWDNSPRLQVVVFGTALGPKKMKSATKKIVKKSGPTKISERPQGSKKVARAILQPSQIPNTVDSKEKSTKVTHKLDGEKIGCANAPVENSLEENLRRDTYLVTNNGRYKPVCKTSPNTCTPKLTKPATKPVNGKKKRVVVAKKISPVSGNFGALTKKSKHKVKLKVAAKGVAQRKLQLVETPNNKLPRHPMPFAAKNMYYDERWIEKQEEGFTKWLNFVLTPPDVTDSAVQADASRGNMVLGGTQDTKKSQPLAPTKEALSLRAYTAKRKMAHLRRCACLLYQSEPLGYIIRKIEAEVENGRLAIRPEKKLHADLGIKKQVADMILSYNSLWLRIGLETIFGEILPIHSNDDVSGLRRFITDRLLGNPDIASAFAHPQVPGLYREGYVEQLGKFTLKKFLLLVLFLDRAKLTRLIDHDPCLFNKDASFKSNRSLLLTFSREYLKGEGDVTKHLNFLGYSVTHSQRPIDEVDYAVKNIATDLRDGLRLTRVVELLTHDWQLSASLRVPAISRLQKIHNVDLFMNALKQRGILVGGIHGGATDARHIVDGHREKTLTLLWQMIFHFQVNVLLSEKLLQEEIAHLESTRLLRDQLTAAENWIEGDEADFVGKRRDSSDLYFQSDRLRLLFKWCKMVCRLYGLKIENFTVSFSDGRALCFLLHHYHPSLLPRSHIKEQTSLTCNPGVHDTSDSEAEEGMVVNSWTAIFSPGCGTNTFLEELKSNERENFRTMAEKVRELGGVPLMTKATDMSYTIPDEKVVITYVAYLCARLLDLREETRAARCIQVAWRRFRLKRRLELKKNVVKIVVFIQACARAAMTRRRFQAMRQSTVLIQSIYRGHLVRRQLRARHQAANCIQTRYLAFKKGREVLECYRNLRKIVVQLQRTVLANQRKRKERRDRAAKIAQSAWKGFMERRKFAEKREACIRIQAFIRGVILRGRFLLLRNSTVLIQRIFRALMIERKEREHFLRLRKCVIVLQSLYRGKRDRKRVKQIRAVIMIQSHVRAWETRSRFLLLKHAATKIQANARMYQTRKKFALMKSATRTLQVHFRATLLGREEKIKYMNQKSACIKIQSFFRCDLQRKAFLKKRKAAVTIQSIVRMYLARSSYRNLLSSTAKIQRRLREFLYTKSIQQKYVHMKLSALKIQSCYRGYRCRKQFTRVRLATVTLQLLTRRFLSRKKFLALAHAAVVIQTRYRALQQGRHQRVEYHRILDTVVHLQALVRGNIGRKRLVAQHRSATLIQTVYRGYVCRTKYQSSRQAAINIQRRYRSFILGRHVRSNFQRLQHASVQIQSYFRGFQARKQVNLLRSAMKIQAAYRGYRARKSYNNSRNRIIHAQALTRGYLTRKYYYELKKATVKLQSRYRARVIGMRQYVNYHVQRGACILIQAAVRGYHCRKRYLVVRNAAIVIQQKYKATVKCRSQRERYLASRRAAIHLQACVRGWLDRKLARRLRAARLIQATYKMYKAREQFITFRSAVLRLQAQTRMIKQRQRFISLKNATVVIQRKFRAAVLCKHDQLVFHFIRGAVITLQMAVRGYLVRTRLRKMNGAAVKIQACFRGFRTWRRYEATKRAVLILQLRYRAWLLGRAVARNFNALKSSSLIIQSSYRRYKVRLNLKRKQAAVKIQSAYRCHVCASKYLLQKSSAVVIQAEVRRYIARRSYQNLRRAASVIQRRFRAQREMQVVRRCFTLQRKACVVLQTEIRAWHCRRHYSAIKSAAITIQQHFRACVKSHTQREGFLQLRSATVVFQSYWRMSSSRRKYKRAQDAAIKIQAFARMTKEVRAYQKLKNATMALQKIYRANHLCKRQRKSYEMMRRGAIILQSHLRGFIARQRVAEMLMEKQRRGAAALKIQRYYRGYRLMKETHFTYHVTRGAIITLQSAFRMVRAQKFARRLRAVIKIQAAYRTAVTRRNFLAVRESVCRIQATVRRNQTRHQFVATREAIVAIQQWYRAQVAMREIYAEYQCLRRATVLIQSYYKGYCQRKSYLCDRQKVVLVQSSVRMHLQRTKFLQKRSAVIVIQCRYRSFIIGQDVRQRFRQMKWAATRIQSFYRGCQARDEVKKLRSAILIQSHARGMIQRQKYYHAKQILIRMQASVKAWHYRKSYLELKAATVFLQRKVRANIASRRASAEFQEVKRAVVTLQSFYRGWKARFFVRQLKAVIQIQKWFRGTMAGRTAREDYRRLKDATLILQAAFRGYRGRMVARKMFAARVIQAAFRGFITRRKIKRQKAQRLVQLKTFAAAAYHHLKAIRIQRCYRRARAIVVAKARMDAVLLIQYWWRGVLQHRRFTTLRSAAVFVQRAARKKLVTKNKNAAKIQSLIRGVLARNHLRKRRACALRIQALWQGYRVRRGVSSVKVKKARKRIKSANAAATESMKLCNRTRSALDFLLQCKNISKIVGALVNLEVVTRLSEVCCQQVVRDGALPVIFKVIKKCNRSLPHLEVIKYSISILFNVAQYPSVYTTVYEQPDSIETLVELLANFRDKSFLFAKTCCLLFVLCRDSSIAQDILNMTKIVEDIKSVHKIAERNHRLEAKRNKVNERSTCQLAPPTPYKGKKFNSVKWQQRLNMVQDPLEAVRLLVKKLGLAPLDE</sequence>
<dbReference type="Proteomes" id="UP001159428">
    <property type="component" value="Unassembled WGS sequence"/>
</dbReference>
<dbReference type="Gene3D" id="1.20.5.190">
    <property type="match status" value="26"/>
</dbReference>
<evidence type="ECO:0000256" key="10">
    <source>
        <dbReference type="ARBA" id="ARBA00023242"/>
    </source>
</evidence>
<evidence type="ECO:0000256" key="5">
    <source>
        <dbReference type="ARBA" id="ARBA00022618"/>
    </source>
</evidence>
<dbReference type="PROSITE" id="PS50021">
    <property type="entry name" value="CH"/>
    <property type="match status" value="2"/>
</dbReference>
<dbReference type="SUPFAM" id="SSF52540">
    <property type="entry name" value="P-loop containing nucleoside triphosphate hydrolases"/>
    <property type="match status" value="8"/>
</dbReference>
<dbReference type="Pfam" id="PF15780">
    <property type="entry name" value="ASH"/>
    <property type="match status" value="1"/>
</dbReference>
<evidence type="ECO:0000313" key="13">
    <source>
        <dbReference type="EMBL" id="CAH3037825.1"/>
    </source>
</evidence>
<evidence type="ECO:0000256" key="3">
    <source>
        <dbReference type="ARBA" id="ARBA00022490"/>
    </source>
</evidence>
<evidence type="ECO:0000256" key="9">
    <source>
        <dbReference type="ARBA" id="ARBA00023054"/>
    </source>
</evidence>
<evidence type="ECO:0000256" key="6">
    <source>
        <dbReference type="ARBA" id="ARBA00022737"/>
    </source>
</evidence>
<gene>
    <name evidence="13" type="ORF">PMEA_00021376</name>
</gene>
<dbReference type="SUPFAM" id="SSF47576">
    <property type="entry name" value="Calponin-homology domain, CH-domain"/>
    <property type="match status" value="1"/>
</dbReference>
<comment type="caution">
    <text evidence="13">The sequence shown here is derived from an EMBL/GenBank/DDBJ whole genome shotgun (WGS) entry which is preliminary data.</text>
</comment>
<keyword evidence="9" id="KW-0175">Coiled coil</keyword>
<dbReference type="CDD" id="cd21224">
    <property type="entry name" value="CH_ASPM_rpt2"/>
    <property type="match status" value="1"/>
</dbReference>
<dbReference type="SUPFAM" id="SSF48371">
    <property type="entry name" value="ARM repeat"/>
    <property type="match status" value="1"/>
</dbReference>
<dbReference type="InterPro" id="IPR027417">
    <property type="entry name" value="P-loop_NTPase"/>
</dbReference>
<evidence type="ECO:0000256" key="1">
    <source>
        <dbReference type="ARBA" id="ARBA00004123"/>
    </source>
</evidence>
<reference evidence="13 14" key="1">
    <citation type="submission" date="2022-05" db="EMBL/GenBank/DDBJ databases">
        <authorList>
            <consortium name="Genoscope - CEA"/>
            <person name="William W."/>
        </authorList>
    </citation>
    <scope>NUCLEOTIDE SEQUENCE [LARGE SCALE GENOMIC DNA]</scope>
</reference>
<dbReference type="Gene3D" id="1.10.418.10">
    <property type="entry name" value="Calponin-like domain"/>
    <property type="match status" value="2"/>
</dbReference>
<dbReference type="InterPro" id="IPR000048">
    <property type="entry name" value="IQ_motif_EF-hand-BS"/>
</dbReference>
<evidence type="ECO:0000256" key="11">
    <source>
        <dbReference type="ARBA" id="ARBA00023306"/>
    </source>
</evidence>
<dbReference type="InterPro" id="IPR001715">
    <property type="entry name" value="CH_dom"/>
</dbReference>
<accession>A0AAU9VS42</accession>
<keyword evidence="8" id="KW-0112">Calmodulin-binding</keyword>
<keyword evidence="5" id="KW-0132">Cell division</keyword>
<dbReference type="Pfam" id="PF00612">
    <property type="entry name" value="IQ"/>
    <property type="match status" value="26"/>
</dbReference>
<evidence type="ECO:0000256" key="8">
    <source>
        <dbReference type="ARBA" id="ARBA00022860"/>
    </source>
</evidence>